<dbReference type="PANTHER" id="PTHR24096">
    <property type="entry name" value="LONG-CHAIN-FATTY-ACID--COA LIGASE"/>
    <property type="match status" value="1"/>
</dbReference>
<feature type="domain" description="AMP-dependent synthetase/ligase" evidence="1">
    <location>
        <begin position="242"/>
        <end position="304"/>
    </location>
</feature>
<evidence type="ECO:0000259" key="2">
    <source>
        <dbReference type="Pfam" id="PF13193"/>
    </source>
</evidence>
<dbReference type="InterPro" id="IPR025110">
    <property type="entry name" value="AMP-bd_C"/>
</dbReference>
<keyword evidence="4" id="KW-1185">Reference proteome</keyword>
<accession>A0ABQ9ES99</accession>
<dbReference type="Gene3D" id="3.40.50.12780">
    <property type="entry name" value="N-terminal domain of ligase-like"/>
    <property type="match status" value="1"/>
</dbReference>
<dbReference type="PANTHER" id="PTHR24096:SF422">
    <property type="entry name" value="BCDNA.GH02901"/>
    <property type="match status" value="1"/>
</dbReference>
<dbReference type="InterPro" id="IPR000873">
    <property type="entry name" value="AMP-dep_synth/lig_dom"/>
</dbReference>
<protein>
    <recommendedName>
        <fullName evidence="5">4-coumarate--CoA ligase</fullName>
    </recommendedName>
</protein>
<dbReference type="InterPro" id="IPR042099">
    <property type="entry name" value="ANL_N_sf"/>
</dbReference>
<comment type="caution">
    <text evidence="3">The sequence shown here is derived from an EMBL/GenBank/DDBJ whole genome shotgun (WGS) entry which is preliminary data.</text>
</comment>
<dbReference type="CDD" id="cd05911">
    <property type="entry name" value="Firefly_Luc_like"/>
    <property type="match status" value="1"/>
</dbReference>
<evidence type="ECO:0008006" key="5">
    <source>
        <dbReference type="Google" id="ProtNLM"/>
    </source>
</evidence>
<feature type="domain" description="AMP-binding enzyme C-terminal" evidence="2">
    <location>
        <begin position="356"/>
        <end position="429"/>
    </location>
</feature>
<evidence type="ECO:0000313" key="4">
    <source>
        <dbReference type="Proteomes" id="UP001217089"/>
    </source>
</evidence>
<evidence type="ECO:0000259" key="1">
    <source>
        <dbReference type="Pfam" id="PF00501"/>
    </source>
</evidence>
<sequence length="445" mass="48659">MRKGDVVCLHGTNTPMFLHVFCGVTSNGASLTIANSQLTPGELLHQIQESNSRFIVTTPDCVLNAKTVVKQCHQVKNVIVLGDVEGCVPFSTIINDSNCSLPNVNIKPTNDVALLPYSSGTTGLPKGVMLTHHNLVAQLSQLRHHLYLPFTSGYDVSIAPLPMVHIAGLVIGLLNPVAQGATVVTLPRFEPETYLKAIQDYKGTFSLVAPPVVNFFASHPSVDNYDLSSFHTPYSGAAPLRYGMSETSPATHTSPLDGWKFGSIGKPLPNTESKVVDIGTGKSLGINEHGELWVRGPQVMKGYLNNHKATEEAINSDGWIKTGDIGYYDEDGHYYIIDRLKEIVKYKGYQVAPAYLESVLLAHPDVADSAVIGIPDDVTGALPRAFIVRKRDISEDKILQYVKDRVAPYKQLRGGVEFVDEIPKLPSGKILRRKLLEMYSSRNKA</sequence>
<name>A0ABQ9ES99_TEGGR</name>
<gene>
    <name evidence="3" type="ORF">KUTeg_012951</name>
</gene>
<proteinExistence type="predicted"/>
<dbReference type="EMBL" id="JARBDR010000657">
    <property type="protein sequence ID" value="KAJ8308077.1"/>
    <property type="molecule type" value="Genomic_DNA"/>
</dbReference>
<reference evidence="3 4" key="1">
    <citation type="submission" date="2022-12" db="EMBL/GenBank/DDBJ databases">
        <title>Chromosome-level genome of Tegillarca granosa.</title>
        <authorList>
            <person name="Kim J."/>
        </authorList>
    </citation>
    <scope>NUCLEOTIDE SEQUENCE [LARGE SCALE GENOMIC DNA]</scope>
    <source>
        <strain evidence="3">Teg-2019</strain>
        <tissue evidence="3">Adductor muscle</tissue>
    </source>
</reference>
<dbReference type="Gene3D" id="3.30.300.30">
    <property type="match status" value="1"/>
</dbReference>
<dbReference type="Proteomes" id="UP001217089">
    <property type="component" value="Unassembled WGS sequence"/>
</dbReference>
<dbReference type="SUPFAM" id="SSF56801">
    <property type="entry name" value="Acetyl-CoA synthetase-like"/>
    <property type="match status" value="1"/>
</dbReference>
<dbReference type="Pfam" id="PF13193">
    <property type="entry name" value="AMP-binding_C"/>
    <property type="match status" value="1"/>
</dbReference>
<dbReference type="Pfam" id="PF00501">
    <property type="entry name" value="AMP-binding"/>
    <property type="match status" value="2"/>
</dbReference>
<organism evidence="3 4">
    <name type="scientific">Tegillarca granosa</name>
    <name type="common">Malaysian cockle</name>
    <name type="synonym">Anadara granosa</name>
    <dbReference type="NCBI Taxonomy" id="220873"/>
    <lineage>
        <taxon>Eukaryota</taxon>
        <taxon>Metazoa</taxon>
        <taxon>Spiralia</taxon>
        <taxon>Lophotrochozoa</taxon>
        <taxon>Mollusca</taxon>
        <taxon>Bivalvia</taxon>
        <taxon>Autobranchia</taxon>
        <taxon>Pteriomorphia</taxon>
        <taxon>Arcoida</taxon>
        <taxon>Arcoidea</taxon>
        <taxon>Arcidae</taxon>
        <taxon>Tegillarca</taxon>
    </lineage>
</organism>
<evidence type="ECO:0000313" key="3">
    <source>
        <dbReference type="EMBL" id="KAJ8308077.1"/>
    </source>
</evidence>
<dbReference type="InterPro" id="IPR020845">
    <property type="entry name" value="AMP-binding_CS"/>
</dbReference>
<feature type="domain" description="AMP-dependent synthetase/ligase" evidence="1">
    <location>
        <begin position="2"/>
        <end position="240"/>
    </location>
</feature>
<dbReference type="InterPro" id="IPR045851">
    <property type="entry name" value="AMP-bd_C_sf"/>
</dbReference>
<dbReference type="PROSITE" id="PS00455">
    <property type="entry name" value="AMP_BINDING"/>
    <property type="match status" value="1"/>
</dbReference>